<organism evidence="2">
    <name type="scientific">bioreactor metagenome</name>
    <dbReference type="NCBI Taxonomy" id="1076179"/>
    <lineage>
        <taxon>unclassified sequences</taxon>
        <taxon>metagenomes</taxon>
        <taxon>ecological metagenomes</taxon>
    </lineage>
</organism>
<sequence length="192" mass="22226">MEELKEFVITLVTMLILMTAVELIAPDNNMKKYLKFVLGLIFIAIMLSPIISVFTKGEENISIQIQKYIDLSENQSIEVNKEYNNNSQNTFKKNLEENCNRILKEKFDNNEFSSEIDCEVDMDNIKYSINTVKVGVKNKDVSKIQKIIINTKEDSQSVYSQEDKVEKEDEIVSYLSETLNVSKDKIKVYKVN</sequence>
<dbReference type="InterPro" id="IPR014245">
    <property type="entry name" value="Spore_III_AF"/>
</dbReference>
<dbReference type="NCBIfam" id="TIGR02896">
    <property type="entry name" value="spore_III_AF"/>
    <property type="match status" value="1"/>
</dbReference>
<gene>
    <name evidence="2" type="ORF">SDC9_39753</name>
</gene>
<name>A0A644VQF0_9ZZZZ</name>
<keyword evidence="1" id="KW-0812">Transmembrane</keyword>
<dbReference type="Pfam" id="PF09581">
    <property type="entry name" value="Spore_III_AF"/>
    <property type="match status" value="1"/>
</dbReference>
<proteinExistence type="predicted"/>
<comment type="caution">
    <text evidence="2">The sequence shown here is derived from an EMBL/GenBank/DDBJ whole genome shotgun (WGS) entry which is preliminary data.</text>
</comment>
<feature type="transmembrane region" description="Helical" evidence="1">
    <location>
        <begin position="36"/>
        <end position="54"/>
    </location>
</feature>
<evidence type="ECO:0000256" key="1">
    <source>
        <dbReference type="SAM" id="Phobius"/>
    </source>
</evidence>
<dbReference type="EMBL" id="VSSQ01000397">
    <property type="protein sequence ID" value="MPL93619.1"/>
    <property type="molecule type" value="Genomic_DNA"/>
</dbReference>
<keyword evidence="1" id="KW-0472">Membrane</keyword>
<keyword evidence="1" id="KW-1133">Transmembrane helix</keyword>
<evidence type="ECO:0000313" key="2">
    <source>
        <dbReference type="EMBL" id="MPL93619.1"/>
    </source>
</evidence>
<evidence type="ECO:0008006" key="3">
    <source>
        <dbReference type="Google" id="ProtNLM"/>
    </source>
</evidence>
<accession>A0A644VQF0</accession>
<reference evidence="2" key="1">
    <citation type="submission" date="2019-08" db="EMBL/GenBank/DDBJ databases">
        <authorList>
            <person name="Kucharzyk K."/>
            <person name="Murdoch R.W."/>
            <person name="Higgins S."/>
            <person name="Loffler F."/>
        </authorList>
    </citation>
    <scope>NUCLEOTIDE SEQUENCE</scope>
</reference>
<dbReference type="AlphaFoldDB" id="A0A644VQF0"/>
<protein>
    <recommendedName>
        <fullName evidence="3">Stage III sporulation protein AF</fullName>
    </recommendedName>
</protein>
<feature type="transmembrane region" description="Helical" evidence="1">
    <location>
        <begin position="6"/>
        <end position="24"/>
    </location>
</feature>